<evidence type="ECO:0000256" key="6">
    <source>
        <dbReference type="SAM" id="Coils"/>
    </source>
</evidence>
<name>W5JN12_ANODA</name>
<evidence type="ECO:0000256" key="4">
    <source>
        <dbReference type="ARBA" id="ARBA00023254"/>
    </source>
</evidence>
<dbReference type="InterPro" id="IPR013083">
    <property type="entry name" value="Znf_RING/FYVE/PHD"/>
</dbReference>
<sequence length="271" mass="30718">MSRPRWIHCNVCFHLQEKRDRTFYQLSCRHVICKLCVSKTNRGTVCPVCRRSIQRFTELNNEMNAKDKMMFDPAAIGALDRQCQNVVFQYKQREHLIEKILRSRNELPRLSEMEDELRNRIVETQRRYEKLRNYRRSLQEHLRKSRFNHSGITPQSNLLSTPASGQAAMAAASTAAINLSSSRSSSGGVAHSNRAVDLRCSQRSYASSSRVSAASATSITRGKLHAANDSGISTRTPLTRPNFKASSVSRSSGTRHAGHGRLQQFLQTPQR</sequence>
<dbReference type="GO" id="GO:0007129">
    <property type="term" value="P:homologous chromosome pairing at meiosis"/>
    <property type="evidence" value="ECO:0007669"/>
    <property type="project" value="TreeGrafter"/>
</dbReference>
<dbReference type="GO" id="GO:0019789">
    <property type="term" value="F:SUMO transferase activity"/>
    <property type="evidence" value="ECO:0007669"/>
    <property type="project" value="InterPro"/>
</dbReference>
<keyword evidence="2 5" id="KW-0863">Zinc-finger</keyword>
<dbReference type="VEuPathDB" id="VectorBase:ADAR2_007145"/>
<dbReference type="eggNOG" id="KOG4739">
    <property type="taxonomic scope" value="Eukaryota"/>
</dbReference>
<accession>W5JN12</accession>
<dbReference type="SMART" id="SM00184">
    <property type="entry name" value="RING"/>
    <property type="match status" value="1"/>
</dbReference>
<dbReference type="InterPro" id="IPR017907">
    <property type="entry name" value="Znf_RING_CS"/>
</dbReference>
<reference evidence="9 11" key="1">
    <citation type="journal article" date="2010" name="BMC Genomics">
        <title>Combination of measures distinguishes pre-miRNAs from other stem-loops in the genome of the newly sequenced Anopheles darlingi.</title>
        <authorList>
            <person name="Mendes N.D."/>
            <person name="Freitas A.T."/>
            <person name="Vasconcelos A.T."/>
            <person name="Sagot M.F."/>
        </authorList>
    </citation>
    <scope>NUCLEOTIDE SEQUENCE</scope>
</reference>
<dbReference type="STRING" id="43151.W5JN12"/>
<dbReference type="PROSITE" id="PS00518">
    <property type="entry name" value="ZF_RING_1"/>
    <property type="match status" value="1"/>
</dbReference>
<evidence type="ECO:0000313" key="9">
    <source>
        <dbReference type="EMBL" id="ETN65506.1"/>
    </source>
</evidence>
<evidence type="ECO:0000256" key="7">
    <source>
        <dbReference type="SAM" id="MobiDB-lite"/>
    </source>
</evidence>
<keyword evidence="3" id="KW-0862">Zinc</keyword>
<dbReference type="Pfam" id="PF14634">
    <property type="entry name" value="zf-RING_5"/>
    <property type="match status" value="1"/>
</dbReference>
<evidence type="ECO:0000256" key="5">
    <source>
        <dbReference type="PROSITE-ProRule" id="PRU00175"/>
    </source>
</evidence>
<dbReference type="InterPro" id="IPR042123">
    <property type="entry name" value="Zip3/RNF212-like"/>
</dbReference>
<dbReference type="GO" id="GO:0016925">
    <property type="term" value="P:protein sumoylation"/>
    <property type="evidence" value="ECO:0007669"/>
    <property type="project" value="TreeGrafter"/>
</dbReference>
<keyword evidence="4" id="KW-0469">Meiosis</keyword>
<organism evidence="9">
    <name type="scientific">Anopheles darlingi</name>
    <name type="common">Mosquito</name>
    <dbReference type="NCBI Taxonomy" id="43151"/>
    <lineage>
        <taxon>Eukaryota</taxon>
        <taxon>Metazoa</taxon>
        <taxon>Ecdysozoa</taxon>
        <taxon>Arthropoda</taxon>
        <taxon>Hexapoda</taxon>
        <taxon>Insecta</taxon>
        <taxon>Pterygota</taxon>
        <taxon>Neoptera</taxon>
        <taxon>Endopterygota</taxon>
        <taxon>Diptera</taxon>
        <taxon>Nematocera</taxon>
        <taxon>Culicoidea</taxon>
        <taxon>Culicidae</taxon>
        <taxon>Anophelinae</taxon>
        <taxon>Anopheles</taxon>
    </lineage>
</organism>
<evidence type="ECO:0000259" key="8">
    <source>
        <dbReference type="PROSITE" id="PS50089"/>
    </source>
</evidence>
<dbReference type="Gene3D" id="3.30.40.10">
    <property type="entry name" value="Zinc/RING finger domain, C3HC4 (zinc finger)"/>
    <property type="match status" value="1"/>
</dbReference>
<reference evidence="9" key="3">
    <citation type="journal article" date="2013" name="Nucleic Acids Res.">
        <title>The genome of Anopheles darlingi, the main neotropical malaria vector.</title>
        <authorList>
            <person name="Marinotti O."/>
            <person name="Cerqueira G.C."/>
            <person name="de Almeida L.G."/>
            <person name="Ferro M.I."/>
            <person name="Loreto E.L."/>
            <person name="Zaha A."/>
            <person name="Teixeira S.M."/>
            <person name="Wespiser A.R."/>
            <person name="Almeida E Silva A."/>
            <person name="Schlindwein A.D."/>
            <person name="Pacheco A.C."/>
            <person name="Silva A.L."/>
            <person name="Graveley B.R."/>
            <person name="Walenz B.P."/>
            <person name="Lima Bde A."/>
            <person name="Ribeiro C.A."/>
            <person name="Nunes-Silva C.G."/>
            <person name="de Carvalho C.R."/>
            <person name="Soares C.M."/>
            <person name="de Menezes C.B."/>
            <person name="Matiolli C."/>
            <person name="Caffrey D."/>
            <person name="Araujo D.A."/>
            <person name="de Oliveira D.M."/>
            <person name="Golenbock D."/>
            <person name="Grisard E.C."/>
            <person name="Fantinatti-Garboggini F."/>
            <person name="de Carvalho F.M."/>
            <person name="Barcellos F.G."/>
            <person name="Prosdocimi F."/>
            <person name="May G."/>
            <person name="Azevedo Junior G.M."/>
            <person name="Guimaraes G.M."/>
            <person name="Goldman G.H."/>
            <person name="Padilha I.Q."/>
            <person name="Batista Jda S."/>
            <person name="Ferro J.A."/>
            <person name="Ribeiro J.M."/>
            <person name="Fietto J.L."/>
            <person name="Dabbas K.M."/>
            <person name="Cerdeira L."/>
            <person name="Agnez-Lima L.F."/>
            <person name="Brocchi M."/>
            <person name="de Carvalho M.O."/>
            <person name="Teixeira Mde M."/>
            <person name="Diniz Maia Mde M."/>
            <person name="Goldman M.H."/>
            <person name="Cruz Schneider M.P."/>
            <person name="Felipe M.S."/>
            <person name="Hungria M."/>
            <person name="Nicolas M.F."/>
            <person name="Pereira M."/>
            <person name="Montes M.A."/>
            <person name="Cantao M.E."/>
            <person name="Vincentz M."/>
            <person name="Rafael M.S."/>
            <person name="Silverman N."/>
            <person name="Stoco P.H."/>
            <person name="Souza R.C."/>
            <person name="Vicentini R."/>
            <person name="Gazzinelli R.T."/>
            <person name="Neves Rde O."/>
            <person name="Silva R."/>
            <person name="Astolfi-Filho S."/>
            <person name="Maciel T.E."/>
            <person name="Urmenyi T.P."/>
            <person name="Tadei W.P."/>
            <person name="Camargo E.P."/>
            <person name="de Vasconcelos A.T."/>
        </authorList>
    </citation>
    <scope>NUCLEOTIDE SEQUENCE</scope>
</reference>
<dbReference type="EMBL" id="ADMH02000632">
    <property type="protein sequence ID" value="ETN65506.1"/>
    <property type="molecule type" value="Genomic_DNA"/>
</dbReference>
<keyword evidence="6" id="KW-0175">Coiled coil</keyword>
<reference evidence="10" key="4">
    <citation type="submission" date="2015-06" db="UniProtKB">
        <authorList>
            <consortium name="EnsemblMetazoa"/>
        </authorList>
    </citation>
    <scope>IDENTIFICATION</scope>
</reference>
<dbReference type="InterPro" id="IPR001841">
    <property type="entry name" value="Znf_RING"/>
</dbReference>
<evidence type="ECO:0000313" key="10">
    <source>
        <dbReference type="EnsemblMetazoa" id="ADAC002730-PA"/>
    </source>
</evidence>
<proteinExistence type="predicted"/>
<dbReference type="PROSITE" id="PS50089">
    <property type="entry name" value="ZF_RING_2"/>
    <property type="match status" value="1"/>
</dbReference>
<dbReference type="PANTHER" id="PTHR22663">
    <property type="entry name" value="RING FINGER PROTEIN NARYA-RELATED"/>
    <property type="match status" value="1"/>
</dbReference>
<dbReference type="VEuPathDB" id="VectorBase:ADAC002730"/>
<dbReference type="HOGENOM" id="CLU_1027521_0_0_1"/>
<feature type="domain" description="RING-type" evidence="8">
    <location>
        <begin position="9"/>
        <end position="50"/>
    </location>
</feature>
<dbReference type="PANTHER" id="PTHR22663:SF17">
    <property type="entry name" value="RING FINGER PROTEIN NARYA-RELATED"/>
    <property type="match status" value="1"/>
</dbReference>
<dbReference type="EnsemblMetazoa" id="ADAC002730-RA">
    <property type="protein sequence ID" value="ADAC002730-PA"/>
    <property type="gene ID" value="ADAC002730"/>
</dbReference>
<evidence type="ECO:0000256" key="3">
    <source>
        <dbReference type="ARBA" id="ARBA00022833"/>
    </source>
</evidence>
<feature type="region of interest" description="Disordered" evidence="7">
    <location>
        <begin position="226"/>
        <end position="271"/>
    </location>
</feature>
<reference evidence="9" key="2">
    <citation type="submission" date="2010-05" db="EMBL/GenBank/DDBJ databases">
        <authorList>
            <person name="Almeida L.G."/>
            <person name="Nicolas M.F."/>
            <person name="Souza R.C."/>
            <person name="Vasconcelos A.T.R."/>
        </authorList>
    </citation>
    <scope>NUCLEOTIDE SEQUENCE</scope>
</reference>
<feature type="coiled-coil region" evidence="6">
    <location>
        <begin position="107"/>
        <end position="141"/>
    </location>
</feature>
<evidence type="ECO:0000256" key="2">
    <source>
        <dbReference type="ARBA" id="ARBA00022771"/>
    </source>
</evidence>
<gene>
    <name evidence="9" type="ORF">AND_002730</name>
</gene>
<dbReference type="SUPFAM" id="SSF57850">
    <property type="entry name" value="RING/U-box"/>
    <property type="match status" value="1"/>
</dbReference>
<dbReference type="GO" id="GO:0007131">
    <property type="term" value="P:reciprocal meiotic recombination"/>
    <property type="evidence" value="ECO:0007669"/>
    <property type="project" value="InterPro"/>
</dbReference>
<dbReference type="GO" id="GO:0000795">
    <property type="term" value="C:synaptonemal complex"/>
    <property type="evidence" value="ECO:0007669"/>
    <property type="project" value="InterPro"/>
</dbReference>
<keyword evidence="11" id="KW-1185">Reference proteome</keyword>
<protein>
    <recommendedName>
        <fullName evidence="8">RING-type domain-containing protein</fullName>
    </recommendedName>
</protein>
<dbReference type="GO" id="GO:0008270">
    <property type="term" value="F:zinc ion binding"/>
    <property type="evidence" value="ECO:0007669"/>
    <property type="project" value="UniProtKB-KW"/>
</dbReference>
<evidence type="ECO:0000313" key="11">
    <source>
        <dbReference type="Proteomes" id="UP000000673"/>
    </source>
</evidence>
<feature type="compositionally biased region" description="Polar residues" evidence="7">
    <location>
        <begin position="230"/>
        <end position="254"/>
    </location>
</feature>
<evidence type="ECO:0000256" key="1">
    <source>
        <dbReference type="ARBA" id="ARBA00022723"/>
    </source>
</evidence>
<dbReference type="AlphaFoldDB" id="W5JN12"/>
<keyword evidence="1" id="KW-0479">Metal-binding</keyword>
<dbReference type="Proteomes" id="UP000000673">
    <property type="component" value="Unassembled WGS sequence"/>
</dbReference>